<organism evidence="2 3">
    <name type="scientific">Ensete ventricosum</name>
    <name type="common">Abyssinian banana</name>
    <name type="synonym">Musa ensete</name>
    <dbReference type="NCBI Taxonomy" id="4639"/>
    <lineage>
        <taxon>Eukaryota</taxon>
        <taxon>Viridiplantae</taxon>
        <taxon>Streptophyta</taxon>
        <taxon>Embryophyta</taxon>
        <taxon>Tracheophyta</taxon>
        <taxon>Spermatophyta</taxon>
        <taxon>Magnoliopsida</taxon>
        <taxon>Liliopsida</taxon>
        <taxon>Zingiberales</taxon>
        <taxon>Musaceae</taxon>
        <taxon>Ensete</taxon>
    </lineage>
</organism>
<dbReference type="AlphaFoldDB" id="A0A427A5I0"/>
<sequence length="164" mass="18792">MRSLSVLVVWGKPVHDSCVILEQGWVGKDRGEGVVLLRAERPEARQRAAESDDGAGVVEGHGMRQAGGGLLAEMVRSGELPDDMHGRDGCSSLRPHRRRRRRRTSRKRWVFRRLCRLEGRVSPSWWFQSSTATTHNTQDPFLTHLRSPWMMDPWSLYYPSLLNC</sequence>
<accession>A0A427A5I0</accession>
<dbReference type="Proteomes" id="UP000287651">
    <property type="component" value="Unassembled WGS sequence"/>
</dbReference>
<evidence type="ECO:0000256" key="1">
    <source>
        <dbReference type="SAM" id="MobiDB-lite"/>
    </source>
</evidence>
<evidence type="ECO:0000313" key="3">
    <source>
        <dbReference type="Proteomes" id="UP000287651"/>
    </source>
</evidence>
<evidence type="ECO:0000313" key="2">
    <source>
        <dbReference type="EMBL" id="RRT71495.1"/>
    </source>
</evidence>
<proteinExistence type="predicted"/>
<name>A0A427A5I0_ENSVE</name>
<reference evidence="2 3" key="1">
    <citation type="journal article" date="2014" name="Agronomy (Basel)">
        <title>A Draft Genome Sequence for Ensete ventricosum, the Drought-Tolerant Tree Against Hunger.</title>
        <authorList>
            <person name="Harrison J."/>
            <person name="Moore K.A."/>
            <person name="Paszkiewicz K."/>
            <person name="Jones T."/>
            <person name="Grant M."/>
            <person name="Ambacheew D."/>
            <person name="Muzemil S."/>
            <person name="Studholme D.J."/>
        </authorList>
    </citation>
    <scope>NUCLEOTIDE SEQUENCE [LARGE SCALE GENOMIC DNA]</scope>
</reference>
<feature type="region of interest" description="Disordered" evidence="1">
    <location>
        <begin position="80"/>
        <end position="99"/>
    </location>
</feature>
<dbReference type="EMBL" id="AMZH03003693">
    <property type="protein sequence ID" value="RRT71495.1"/>
    <property type="molecule type" value="Genomic_DNA"/>
</dbReference>
<gene>
    <name evidence="2" type="ORF">B296_00025826</name>
</gene>
<protein>
    <submittedName>
        <fullName evidence="2">Uncharacterized protein</fullName>
    </submittedName>
</protein>
<comment type="caution">
    <text evidence="2">The sequence shown here is derived from an EMBL/GenBank/DDBJ whole genome shotgun (WGS) entry which is preliminary data.</text>
</comment>